<feature type="region of interest" description="Disordered" evidence="1">
    <location>
        <begin position="1"/>
        <end position="25"/>
    </location>
</feature>
<name>A0A1B8QEZ1_9GAMM</name>
<feature type="compositionally biased region" description="Low complexity" evidence="1">
    <location>
        <begin position="1"/>
        <end position="23"/>
    </location>
</feature>
<dbReference type="RefSeq" id="WP_067234674.1">
    <property type="nucleotide sequence ID" value="NZ_LZMZ01000005.1"/>
</dbReference>
<dbReference type="AlphaFoldDB" id="A0A1B8QEZ1"/>
<dbReference type="STRING" id="34059.A9308_03020"/>
<organism evidence="2 3">
    <name type="scientific">Faucicola atlantae</name>
    <dbReference type="NCBI Taxonomy" id="34059"/>
    <lineage>
        <taxon>Bacteria</taxon>
        <taxon>Pseudomonadati</taxon>
        <taxon>Pseudomonadota</taxon>
        <taxon>Gammaproteobacteria</taxon>
        <taxon>Moraxellales</taxon>
        <taxon>Moraxellaceae</taxon>
        <taxon>Faucicola</taxon>
    </lineage>
</organism>
<sequence>MSESATTPATASAPPDTSAPVSVGFTRQPPTLAELSARRLRLFRQQEQAVQAFYQQLSQRYVGDHGNRVPLFYVTAHCAQFAEWGKFQTLRHLDVRGIADTDALQTLFDHLHIVDDLLLQVVRRLPPQRPLGWQITSHAPNALNVPTSAPVRQLPRRGIEQSAAATVLQFLGVACFSQDKTYFIGHVAGYLFCCYYFAHLGVHYAATALKEPIANDYPYQWVEVAELVRLLQAFDPLLKAQVYQLAVYCAQISEYALSKQIEKLLIGEVNSFDKLPLRHALAEQVQYDQTLIEPLFTPLKSMR</sequence>
<dbReference type="Proteomes" id="UP000092508">
    <property type="component" value="Unassembled WGS sequence"/>
</dbReference>
<proteinExistence type="predicted"/>
<accession>A0A1B8QEZ1</accession>
<comment type="caution">
    <text evidence="2">The sequence shown here is derived from an EMBL/GenBank/DDBJ whole genome shotgun (WGS) entry which is preliminary data.</text>
</comment>
<reference evidence="2 3" key="1">
    <citation type="submission" date="2016-06" db="EMBL/GenBank/DDBJ databases">
        <title>Draft genome of Moraxella atlantae CCUG 66109.</title>
        <authorList>
            <person name="Salva-Serra F."/>
            <person name="Engstrom-Jakobsson H."/>
            <person name="Thorell K."/>
            <person name="Gonzales-Siles L."/>
            <person name="Karlsson R."/>
            <person name="Boulund F."/>
            <person name="Engstrand L."/>
            <person name="Kristiansson E."/>
            <person name="Moore E."/>
        </authorList>
    </citation>
    <scope>NUCLEOTIDE SEQUENCE [LARGE SCALE GENOMIC DNA]</scope>
    <source>
        <strain evidence="2 3">CCUG 66109</strain>
    </source>
</reference>
<evidence type="ECO:0000313" key="2">
    <source>
        <dbReference type="EMBL" id="OBX80537.1"/>
    </source>
</evidence>
<gene>
    <name evidence="2" type="ORF">A9308_03020</name>
</gene>
<evidence type="ECO:0000313" key="3">
    <source>
        <dbReference type="Proteomes" id="UP000092508"/>
    </source>
</evidence>
<protein>
    <submittedName>
        <fullName evidence="2">Uncharacterized protein</fullName>
    </submittedName>
</protein>
<dbReference type="EMBL" id="LZMZ01000005">
    <property type="protein sequence ID" value="OBX80537.1"/>
    <property type="molecule type" value="Genomic_DNA"/>
</dbReference>
<evidence type="ECO:0000256" key="1">
    <source>
        <dbReference type="SAM" id="MobiDB-lite"/>
    </source>
</evidence>
<dbReference type="OrthoDB" id="6660381at2"/>